<keyword evidence="2" id="KW-1185">Reference proteome</keyword>
<accession>A0A2R6W435</accession>
<dbReference type="EMBL" id="KZ772828">
    <property type="protein sequence ID" value="PTQ28625.1"/>
    <property type="molecule type" value="Genomic_DNA"/>
</dbReference>
<dbReference type="Proteomes" id="UP000244005">
    <property type="component" value="Unassembled WGS sequence"/>
</dbReference>
<name>A0A2R6W435_MARPO</name>
<dbReference type="AlphaFoldDB" id="A0A2R6W435"/>
<organism evidence="1 2">
    <name type="scientific">Marchantia polymorpha</name>
    <name type="common">Common liverwort</name>
    <name type="synonym">Marchantia aquatica</name>
    <dbReference type="NCBI Taxonomy" id="3197"/>
    <lineage>
        <taxon>Eukaryota</taxon>
        <taxon>Viridiplantae</taxon>
        <taxon>Streptophyta</taxon>
        <taxon>Embryophyta</taxon>
        <taxon>Marchantiophyta</taxon>
        <taxon>Marchantiopsida</taxon>
        <taxon>Marchantiidae</taxon>
        <taxon>Marchantiales</taxon>
        <taxon>Marchantiaceae</taxon>
        <taxon>Marchantia</taxon>
    </lineage>
</organism>
<evidence type="ECO:0000313" key="2">
    <source>
        <dbReference type="Proteomes" id="UP000244005"/>
    </source>
</evidence>
<sequence length="133" mass="15008">MGIRTREEWTHYLSISEGRRNLEGHLSAVFSQKLARETSGGVYHISKSSSFQLQIPAGVYVLFPFPSDKVFDEIKSSWFFLPNERMAFGGQHRKGVGYSCPLDERSFAETLSRNVSASSEASVETYEHKLALL</sequence>
<gene>
    <name evidence="1" type="ORF">MARPO_0158s0007</name>
</gene>
<evidence type="ECO:0000313" key="1">
    <source>
        <dbReference type="EMBL" id="PTQ28625.1"/>
    </source>
</evidence>
<protein>
    <submittedName>
        <fullName evidence="1">Uncharacterized protein</fullName>
    </submittedName>
</protein>
<reference evidence="2" key="1">
    <citation type="journal article" date="2017" name="Cell">
        <title>Insights into land plant evolution garnered from the Marchantia polymorpha genome.</title>
        <authorList>
            <person name="Bowman J.L."/>
            <person name="Kohchi T."/>
            <person name="Yamato K.T."/>
            <person name="Jenkins J."/>
            <person name="Shu S."/>
            <person name="Ishizaki K."/>
            <person name="Yamaoka S."/>
            <person name="Nishihama R."/>
            <person name="Nakamura Y."/>
            <person name="Berger F."/>
            <person name="Adam C."/>
            <person name="Aki S.S."/>
            <person name="Althoff F."/>
            <person name="Araki T."/>
            <person name="Arteaga-Vazquez M.A."/>
            <person name="Balasubrmanian S."/>
            <person name="Barry K."/>
            <person name="Bauer D."/>
            <person name="Boehm C.R."/>
            <person name="Briginshaw L."/>
            <person name="Caballero-Perez J."/>
            <person name="Catarino B."/>
            <person name="Chen F."/>
            <person name="Chiyoda S."/>
            <person name="Chovatia M."/>
            <person name="Davies K.M."/>
            <person name="Delmans M."/>
            <person name="Demura T."/>
            <person name="Dierschke T."/>
            <person name="Dolan L."/>
            <person name="Dorantes-Acosta A.E."/>
            <person name="Eklund D.M."/>
            <person name="Florent S.N."/>
            <person name="Flores-Sandoval E."/>
            <person name="Fujiyama A."/>
            <person name="Fukuzawa H."/>
            <person name="Galik B."/>
            <person name="Grimanelli D."/>
            <person name="Grimwood J."/>
            <person name="Grossniklaus U."/>
            <person name="Hamada T."/>
            <person name="Haseloff J."/>
            <person name="Hetherington A.J."/>
            <person name="Higo A."/>
            <person name="Hirakawa Y."/>
            <person name="Hundley H.N."/>
            <person name="Ikeda Y."/>
            <person name="Inoue K."/>
            <person name="Inoue S.I."/>
            <person name="Ishida S."/>
            <person name="Jia Q."/>
            <person name="Kakita M."/>
            <person name="Kanazawa T."/>
            <person name="Kawai Y."/>
            <person name="Kawashima T."/>
            <person name="Kennedy M."/>
            <person name="Kinose K."/>
            <person name="Kinoshita T."/>
            <person name="Kohara Y."/>
            <person name="Koide E."/>
            <person name="Komatsu K."/>
            <person name="Kopischke S."/>
            <person name="Kubo M."/>
            <person name="Kyozuka J."/>
            <person name="Lagercrantz U."/>
            <person name="Lin S.S."/>
            <person name="Lindquist E."/>
            <person name="Lipzen A.M."/>
            <person name="Lu C.W."/>
            <person name="De Luna E."/>
            <person name="Martienssen R.A."/>
            <person name="Minamino N."/>
            <person name="Mizutani M."/>
            <person name="Mizutani M."/>
            <person name="Mochizuki N."/>
            <person name="Monte I."/>
            <person name="Mosher R."/>
            <person name="Nagasaki H."/>
            <person name="Nakagami H."/>
            <person name="Naramoto S."/>
            <person name="Nishitani K."/>
            <person name="Ohtani M."/>
            <person name="Okamoto T."/>
            <person name="Okumura M."/>
            <person name="Phillips J."/>
            <person name="Pollak B."/>
            <person name="Reinders A."/>
            <person name="Rovekamp M."/>
            <person name="Sano R."/>
            <person name="Sawa S."/>
            <person name="Schmid M.W."/>
            <person name="Shirakawa M."/>
            <person name="Solano R."/>
            <person name="Spunde A."/>
            <person name="Suetsugu N."/>
            <person name="Sugano S."/>
            <person name="Sugiyama A."/>
            <person name="Sun R."/>
            <person name="Suzuki Y."/>
            <person name="Takenaka M."/>
            <person name="Takezawa D."/>
            <person name="Tomogane H."/>
            <person name="Tsuzuki M."/>
            <person name="Ueda T."/>
            <person name="Umeda M."/>
            <person name="Ward J.M."/>
            <person name="Watanabe Y."/>
            <person name="Yazaki K."/>
            <person name="Yokoyama R."/>
            <person name="Yoshitake Y."/>
            <person name="Yotsui I."/>
            <person name="Zachgo S."/>
            <person name="Schmutz J."/>
        </authorList>
    </citation>
    <scope>NUCLEOTIDE SEQUENCE [LARGE SCALE GENOMIC DNA]</scope>
    <source>
        <strain evidence="2">Tak-1</strain>
    </source>
</reference>
<proteinExistence type="predicted"/>
<dbReference type="Gramene" id="Mp2g09360.1">
    <property type="protein sequence ID" value="Mp2g09360.1.cds1"/>
    <property type="gene ID" value="Mp2g09360"/>
</dbReference>